<proteinExistence type="predicted"/>
<dbReference type="EMBL" id="CP012850">
    <property type="protein sequence ID" value="ALI35544.1"/>
    <property type="molecule type" value="Genomic_DNA"/>
</dbReference>
<evidence type="ECO:0000313" key="1">
    <source>
        <dbReference type="EMBL" id="ALI35544.1"/>
    </source>
</evidence>
<sequence>MHIFSKKNAKMCNNIIEYKFWDVEIGTHIQIVMHNKPERK</sequence>
<gene>
    <name evidence="1" type="ORF">NMY3_01340</name>
</gene>
<accession>A0A654LVQ3</accession>
<name>A0A654LVQ3_9ARCH</name>
<organism evidence="1 2">
    <name type="scientific">Candidatus Nitrosocosmicus oleophilus</name>
    <dbReference type="NCBI Taxonomy" id="1353260"/>
    <lineage>
        <taxon>Archaea</taxon>
        <taxon>Nitrososphaerota</taxon>
        <taxon>Nitrososphaeria</taxon>
        <taxon>Nitrososphaerales</taxon>
        <taxon>Nitrososphaeraceae</taxon>
        <taxon>Candidatus Nitrosocosmicus</taxon>
    </lineage>
</organism>
<keyword evidence="2" id="KW-1185">Reference proteome</keyword>
<dbReference type="KEGG" id="taa:NMY3_01340"/>
<reference evidence="2" key="1">
    <citation type="submission" date="2015-10" db="EMBL/GenBank/DDBJ databases">
        <title>Niche specialization of a soil ammonia-oxidizing archaeon, Candidatus Nitrosocosmicus oleophilus.</title>
        <authorList>
            <person name="Jung M.-Y."/>
            <person name="Rhee S.-K."/>
        </authorList>
    </citation>
    <scope>NUCLEOTIDE SEQUENCE [LARGE SCALE GENOMIC DNA]</scope>
    <source>
        <strain evidence="2">MY3</strain>
    </source>
</reference>
<protein>
    <submittedName>
        <fullName evidence="1">Uncharacterized protein</fullName>
    </submittedName>
</protein>
<dbReference type="AlphaFoldDB" id="A0A654LVQ3"/>
<dbReference type="Proteomes" id="UP000058925">
    <property type="component" value="Chromosome"/>
</dbReference>
<evidence type="ECO:0000313" key="2">
    <source>
        <dbReference type="Proteomes" id="UP000058925"/>
    </source>
</evidence>